<dbReference type="AlphaFoldDB" id="A0A7U9P676"/>
<evidence type="ECO:0000313" key="2">
    <source>
        <dbReference type="EMBL" id="ESU72372.1"/>
    </source>
</evidence>
<sequence length="197" mass="23848">MGDFQRGDEDVIRFHDFQVDVQTYAQRGKQNDFPLLKRCPHCQAKRPLYRHGYYERNAVTSHQSYRIWIARYRCPECRRTVAVLPSFLLPYFQYTLPTIWRVVKERLGLTPKRGMEEAPLLPTDEGVLFYVRRLFRNLNHLHWFFAERWRKIGPAIAQARERALWWIQTMEEIGLFFVIQEIWEHRSTHLFARTFSS</sequence>
<evidence type="ECO:0000259" key="1">
    <source>
        <dbReference type="Pfam" id="PF20020"/>
    </source>
</evidence>
<protein>
    <submittedName>
        <fullName evidence="2">Transposase</fullName>
    </submittedName>
</protein>
<dbReference type="EMBL" id="AYSF01000044">
    <property type="protein sequence ID" value="ESU72372.1"/>
    <property type="molecule type" value="Genomic_DNA"/>
</dbReference>
<feature type="domain" description="DUF6431" evidence="1">
    <location>
        <begin position="39"/>
        <end position="106"/>
    </location>
</feature>
<name>A0A7U9P676_GEOTM</name>
<organism evidence="2 3">
    <name type="scientific">Geobacillus thermopakistaniensis (strain MAS1)</name>
    <dbReference type="NCBI Taxonomy" id="1408282"/>
    <lineage>
        <taxon>Bacteria</taxon>
        <taxon>Bacillati</taxon>
        <taxon>Bacillota</taxon>
        <taxon>Bacilli</taxon>
        <taxon>Bacillales</taxon>
        <taxon>Anoxybacillaceae</taxon>
        <taxon>Geobacillus</taxon>
    </lineage>
</organism>
<proteinExistence type="predicted"/>
<dbReference type="Pfam" id="PF20020">
    <property type="entry name" value="DUF6431"/>
    <property type="match status" value="1"/>
</dbReference>
<gene>
    <name evidence="2" type="ORF">T260_08185</name>
</gene>
<reference evidence="2 3" key="1">
    <citation type="journal article" date="2014" name="Genome Announc.">
        <title>Draft Genome Sequence of Geobacillus thermopakistaniensis Strain MAS1.</title>
        <authorList>
            <person name="Siddiqui M.A."/>
            <person name="Rashid N."/>
            <person name="Ayyampalayam S."/>
            <person name="Whitman W.B."/>
        </authorList>
    </citation>
    <scope>NUCLEOTIDE SEQUENCE [LARGE SCALE GENOMIC DNA]</scope>
    <source>
        <strain evidence="2 3">MAS1</strain>
    </source>
</reference>
<keyword evidence="3" id="KW-1185">Reference proteome</keyword>
<dbReference type="InterPro" id="IPR045536">
    <property type="entry name" value="DUF6431"/>
</dbReference>
<evidence type="ECO:0000313" key="3">
    <source>
        <dbReference type="Proteomes" id="UP000018339"/>
    </source>
</evidence>
<dbReference type="Proteomes" id="UP000018339">
    <property type="component" value="Unassembled WGS sequence"/>
</dbReference>
<comment type="caution">
    <text evidence="2">The sequence shown here is derived from an EMBL/GenBank/DDBJ whole genome shotgun (WGS) entry which is preliminary data.</text>
</comment>
<accession>A0A7U9P676</accession>